<dbReference type="Pfam" id="PF01339">
    <property type="entry name" value="CheB_methylest"/>
    <property type="match status" value="1"/>
</dbReference>
<dbReference type="Pfam" id="PF03705">
    <property type="entry name" value="CheR_N"/>
    <property type="match status" value="1"/>
</dbReference>
<dbReference type="CDD" id="cd16434">
    <property type="entry name" value="CheB-CheR_fusion"/>
    <property type="match status" value="1"/>
</dbReference>
<dbReference type="InterPro" id="IPR022641">
    <property type="entry name" value="CheR_N"/>
</dbReference>
<feature type="active site" evidence="1">
    <location>
        <position position="47"/>
    </location>
</feature>
<evidence type="ECO:0008006" key="7">
    <source>
        <dbReference type="Google" id="ProtNLM"/>
    </source>
</evidence>
<dbReference type="SUPFAM" id="SSF53335">
    <property type="entry name" value="S-adenosyl-L-methionine-dependent methyltransferases"/>
    <property type="match status" value="1"/>
</dbReference>
<reference evidence="6" key="1">
    <citation type="submission" date="2019-03" db="EMBL/GenBank/DDBJ databases">
        <title>Aquabacterium pictum sp.nov., the first bacteriochlorophyll a-containing freshwater bacterium in the genus Aquabacterium of the class Betaproteobacteria.</title>
        <authorList>
            <person name="Hirose S."/>
            <person name="Tank M."/>
            <person name="Hara E."/>
            <person name="Tamaki H."/>
            <person name="Takaichi S."/>
            <person name="Haruta S."/>
            <person name="Hanada S."/>
        </authorList>
    </citation>
    <scope>NUCLEOTIDE SEQUENCE [LARGE SCALE GENOMIC DNA]</scope>
    <source>
        <strain evidence="6">W35</strain>
    </source>
</reference>
<dbReference type="Gene3D" id="3.40.50.150">
    <property type="entry name" value="Vaccinia Virus protein VP39"/>
    <property type="match status" value="1"/>
</dbReference>
<name>A0A480AUM9_9BURK</name>
<dbReference type="GO" id="GO:0008984">
    <property type="term" value="F:protein-glutamate methylesterase activity"/>
    <property type="evidence" value="ECO:0007669"/>
    <property type="project" value="InterPro"/>
</dbReference>
<dbReference type="SUPFAM" id="SSF47757">
    <property type="entry name" value="Chemotaxis receptor methyltransferase CheR, N-terminal domain"/>
    <property type="match status" value="1"/>
</dbReference>
<keyword evidence="2" id="KW-0175">Coiled coil</keyword>
<feature type="active site" evidence="1">
    <location>
        <position position="20"/>
    </location>
</feature>
<sequence>MTLPVPPAPEKPWLVALGASAGGLEALQRFFGALAPPTQAAFVVIQHLSPDHRSMMSELLARHTPLPVREAVAGESLEVDHIYLMPAGVLMTIEQEHLVFTPRPLRGVSLPIDLFFRSLAGAGAERCIGLVLSGSGSDGATGAVALRAAGGYVMAQTPETARFDSMPRSVITATGVDAVLPPEELATQVLGLTQGHAGRLTSGELVATPQIKPALQRLFDCLMQHAGVDFSHYKLPTMMRRIERRMAVQGCASVTDYADRVEVMPDECEALRRELLIPVTSFFRDEAAFNALRAPLQALVRDLPQGQTLRLWSAGCATGEEAYSLAIAALEACAAAQRWPGIKVYATDVDPGVLAVGSTGSYPVGSADHLTPERQAQWFNLQDERLVVKPELRQMVLFARHNLLEDAPFTRMDAVVCRNTLIYFQADAQERVMRRLQYALNQQGLLFLGGSESLGALQADFQALDTAHKVYRLVRPVLTALAVRDGFGRSSVSLRGRSPVRSHAPAEGPRLVDTAVRQLVQAYAPLTLLVTAQRQLLHAWGPTQRFLRMPEGEPQLDVIRLLPPRLGAVASHALHVALRSRSQHISPVLHLDMDGVSQPLRVVARPLATDDEREPCVLLSIEETAVGATVGDAPLTEREVDRMAELERELAEVRTSLQTSIEELEAANEELQATNEELMSSNEELQSTNEELQSVNEELYTVNAEYNAKLDAVSALNADLDGMSQATGIATLFIDAQQQLVRFTPEAAALFRLRPSDIGRAIGNFNNPLDYPEMQADLRAVLAGGPPVERELHGGGSSGYLVRVLGYGERSGVPRRAVLTLIDVSRLRDARRLQAVIDSLPEHVAVLDVHGTVRQVNHAWHAFADDNGFGSGGPQPDGPVGVGANYLAVLARATTPDALDVLRGLQQVLAGRSDHYRVTYPCHSPTAQRWFVMNAAALRGSEQGAVVSHFDITPWHAQMTQPDEVAGG</sequence>
<evidence type="ECO:0000259" key="4">
    <source>
        <dbReference type="PROSITE" id="PS50123"/>
    </source>
</evidence>
<dbReference type="GO" id="GO:0005737">
    <property type="term" value="C:cytoplasm"/>
    <property type="evidence" value="ECO:0007669"/>
    <property type="project" value="InterPro"/>
</dbReference>
<feature type="coiled-coil region" evidence="2">
    <location>
        <begin position="636"/>
        <end position="705"/>
    </location>
</feature>
<evidence type="ECO:0000259" key="3">
    <source>
        <dbReference type="PROSITE" id="PS50122"/>
    </source>
</evidence>
<dbReference type="Gene3D" id="3.40.50.180">
    <property type="entry name" value="Methylesterase CheB, C-terminal domain"/>
    <property type="match status" value="1"/>
</dbReference>
<keyword evidence="6" id="KW-1185">Reference proteome</keyword>
<dbReference type="InterPro" id="IPR035965">
    <property type="entry name" value="PAS-like_dom_sf"/>
</dbReference>
<evidence type="ECO:0000313" key="6">
    <source>
        <dbReference type="Proteomes" id="UP000301751"/>
    </source>
</evidence>
<dbReference type="InterPro" id="IPR029063">
    <property type="entry name" value="SAM-dependent_MTases_sf"/>
</dbReference>
<dbReference type="InterPro" id="IPR050903">
    <property type="entry name" value="Bact_Chemotaxis_MeTrfase"/>
</dbReference>
<dbReference type="AlphaFoldDB" id="A0A480AUM9"/>
<comment type="caution">
    <text evidence="5">The sequence shown here is derived from an EMBL/GenBank/DDBJ whole genome shotgun (WGS) entry which is preliminary data.</text>
</comment>
<dbReference type="InterPro" id="IPR000780">
    <property type="entry name" value="CheR_MeTrfase"/>
</dbReference>
<dbReference type="Proteomes" id="UP000301751">
    <property type="component" value="Unassembled WGS sequence"/>
</dbReference>
<dbReference type="GO" id="GO:0006935">
    <property type="term" value="P:chemotaxis"/>
    <property type="evidence" value="ECO:0007669"/>
    <property type="project" value="UniProtKB-UniRule"/>
</dbReference>
<dbReference type="InterPro" id="IPR000673">
    <property type="entry name" value="Sig_transdc_resp-reg_Me-estase"/>
</dbReference>
<dbReference type="SMART" id="SM00138">
    <property type="entry name" value="MeTrc"/>
    <property type="match status" value="1"/>
</dbReference>
<dbReference type="InterPro" id="IPR022642">
    <property type="entry name" value="CheR_C"/>
</dbReference>
<dbReference type="SUPFAM" id="SSF55785">
    <property type="entry name" value="PYP-like sensor domain (PAS domain)"/>
    <property type="match status" value="2"/>
</dbReference>
<dbReference type="PANTHER" id="PTHR24422">
    <property type="entry name" value="CHEMOTAXIS PROTEIN METHYLTRANSFERASE"/>
    <property type="match status" value="1"/>
</dbReference>
<accession>A0A480AUM9</accession>
<dbReference type="Gene3D" id="3.30.450.20">
    <property type="entry name" value="PAS domain"/>
    <property type="match status" value="1"/>
</dbReference>
<dbReference type="GO" id="GO:0008757">
    <property type="term" value="F:S-adenosylmethionine-dependent methyltransferase activity"/>
    <property type="evidence" value="ECO:0007669"/>
    <property type="project" value="InterPro"/>
</dbReference>
<dbReference type="RefSeq" id="WP_137734317.1">
    <property type="nucleotide sequence ID" value="NZ_BJCL01000010.1"/>
</dbReference>
<organism evidence="5 6">
    <name type="scientific">Pseudaquabacterium pictum</name>
    <dbReference type="NCBI Taxonomy" id="2315236"/>
    <lineage>
        <taxon>Bacteria</taxon>
        <taxon>Pseudomonadati</taxon>
        <taxon>Pseudomonadota</taxon>
        <taxon>Betaproteobacteria</taxon>
        <taxon>Burkholderiales</taxon>
        <taxon>Sphaerotilaceae</taxon>
        <taxon>Pseudaquabacterium</taxon>
    </lineage>
</organism>
<dbReference type="EMBL" id="BJCL01000010">
    <property type="protein sequence ID" value="GCL64590.1"/>
    <property type="molecule type" value="Genomic_DNA"/>
</dbReference>
<keyword evidence="1" id="KW-0145">Chemotaxis</keyword>
<proteinExistence type="predicted"/>
<feature type="domain" description="CheR-type methyltransferase" evidence="4">
    <location>
        <begin position="215"/>
        <end position="476"/>
    </location>
</feature>
<dbReference type="PRINTS" id="PR00996">
    <property type="entry name" value="CHERMTFRASE"/>
</dbReference>
<dbReference type="PROSITE" id="PS50123">
    <property type="entry name" value="CHER"/>
    <property type="match status" value="1"/>
</dbReference>
<dbReference type="InterPro" id="IPR035909">
    <property type="entry name" value="CheB_C"/>
</dbReference>
<dbReference type="OrthoDB" id="9816309at2"/>
<dbReference type="Pfam" id="PF01739">
    <property type="entry name" value="CheR"/>
    <property type="match status" value="1"/>
</dbReference>
<evidence type="ECO:0000313" key="5">
    <source>
        <dbReference type="EMBL" id="GCL64590.1"/>
    </source>
</evidence>
<feature type="domain" description="CheB-type methylesterase" evidence="3">
    <location>
        <begin position="7"/>
        <end position="190"/>
    </location>
</feature>
<dbReference type="Pfam" id="PF13596">
    <property type="entry name" value="PAS_10"/>
    <property type="match status" value="1"/>
</dbReference>
<dbReference type="PROSITE" id="PS50122">
    <property type="entry name" value="CHEB"/>
    <property type="match status" value="1"/>
</dbReference>
<dbReference type="SUPFAM" id="SSF52738">
    <property type="entry name" value="Methylesterase CheB, C-terminal domain"/>
    <property type="match status" value="1"/>
</dbReference>
<evidence type="ECO:0000256" key="2">
    <source>
        <dbReference type="SAM" id="Coils"/>
    </source>
</evidence>
<evidence type="ECO:0000256" key="1">
    <source>
        <dbReference type="PROSITE-ProRule" id="PRU00050"/>
    </source>
</evidence>
<feature type="active site" evidence="1">
    <location>
        <position position="138"/>
    </location>
</feature>
<gene>
    <name evidence="5" type="ORF">AQPW35_36710</name>
</gene>
<protein>
    <recommendedName>
        <fullName evidence="7">Chemotaxis protein CheR</fullName>
    </recommendedName>
</protein>
<dbReference type="GO" id="GO:0000156">
    <property type="term" value="F:phosphorelay response regulator activity"/>
    <property type="evidence" value="ECO:0007669"/>
    <property type="project" value="InterPro"/>
</dbReference>
<keyword evidence="1" id="KW-0378">Hydrolase</keyword>